<dbReference type="RefSeq" id="WP_084060416.1">
    <property type="nucleotide sequence ID" value="NZ_FWXO01000001.1"/>
</dbReference>
<accession>A0A1W1Z5S2</accession>
<protein>
    <submittedName>
        <fullName evidence="1">Putative signal transducing protein</fullName>
    </submittedName>
</protein>
<dbReference type="STRING" id="504486.SAMN05660703_1144"/>
<keyword evidence="2" id="KW-1185">Reference proteome</keyword>
<organism evidence="1 2">
    <name type="scientific">Cellulophaga tyrosinoxydans</name>
    <dbReference type="NCBI Taxonomy" id="504486"/>
    <lineage>
        <taxon>Bacteria</taxon>
        <taxon>Pseudomonadati</taxon>
        <taxon>Bacteroidota</taxon>
        <taxon>Flavobacteriia</taxon>
        <taxon>Flavobacteriales</taxon>
        <taxon>Flavobacteriaceae</taxon>
        <taxon>Cellulophaga</taxon>
    </lineage>
</organism>
<dbReference type="OrthoDB" id="8480302at2"/>
<evidence type="ECO:0000313" key="2">
    <source>
        <dbReference type="Proteomes" id="UP000192360"/>
    </source>
</evidence>
<sequence>MSVKLVTIATFEYVADLQVLKTKLESEGIQVVLKDENVLNSDPMISHAIGGAKLQVFREDAERAIEIYDTIRSYAIGDDGLPIKCPNCGERKSERYYSRKNIFHKLFPFFEKRKYKCLNCKMITKP</sequence>
<gene>
    <name evidence="1" type="ORF">SAMN05660703_1144</name>
</gene>
<reference evidence="1 2" key="1">
    <citation type="submission" date="2017-04" db="EMBL/GenBank/DDBJ databases">
        <authorList>
            <person name="Afonso C.L."/>
            <person name="Miller P.J."/>
            <person name="Scott M.A."/>
            <person name="Spackman E."/>
            <person name="Goraichik I."/>
            <person name="Dimitrov K.M."/>
            <person name="Suarez D.L."/>
            <person name="Swayne D.E."/>
        </authorList>
    </citation>
    <scope>NUCLEOTIDE SEQUENCE [LARGE SCALE GENOMIC DNA]</scope>
    <source>
        <strain evidence="1 2">DSM 21164</strain>
    </source>
</reference>
<evidence type="ECO:0000313" key="1">
    <source>
        <dbReference type="EMBL" id="SMC43471.1"/>
    </source>
</evidence>
<proteinExistence type="predicted"/>
<name>A0A1W1Z5S2_9FLAO</name>
<dbReference type="Proteomes" id="UP000192360">
    <property type="component" value="Unassembled WGS sequence"/>
</dbReference>
<dbReference type="EMBL" id="FWXO01000001">
    <property type="protein sequence ID" value="SMC43471.1"/>
    <property type="molecule type" value="Genomic_DNA"/>
</dbReference>
<dbReference type="AlphaFoldDB" id="A0A1W1Z5S2"/>